<feature type="transmembrane region" description="Helical" evidence="8">
    <location>
        <begin position="66"/>
        <end position="83"/>
    </location>
</feature>
<dbReference type="PIRSF" id="PIRSF005588">
    <property type="entry name" value="DAD"/>
    <property type="match status" value="1"/>
</dbReference>
<keyword evidence="5 8" id="KW-0256">Endoplasmic reticulum</keyword>
<gene>
    <name evidence="9" type="ORF">CYY_002525</name>
</gene>
<reference evidence="9" key="1">
    <citation type="submission" date="2020-01" db="EMBL/GenBank/DDBJ databases">
        <title>Development of genomics and gene disruption for Polysphondylium violaceum indicates a role for the polyketide synthase stlB in stalk morphogenesis.</title>
        <authorList>
            <person name="Narita B."/>
            <person name="Kawabe Y."/>
            <person name="Kin K."/>
            <person name="Saito T."/>
            <person name="Gibbs R."/>
            <person name="Kuspa A."/>
            <person name="Muzny D."/>
            <person name="Queller D."/>
            <person name="Richards S."/>
            <person name="Strassman J."/>
            <person name="Sucgang R."/>
            <person name="Worley K."/>
            <person name="Schaap P."/>
        </authorList>
    </citation>
    <scope>NUCLEOTIDE SEQUENCE</scope>
    <source>
        <strain evidence="9">QSvi11</strain>
    </source>
</reference>
<evidence type="ECO:0000256" key="8">
    <source>
        <dbReference type="RuleBase" id="RU361136"/>
    </source>
</evidence>
<evidence type="ECO:0000256" key="3">
    <source>
        <dbReference type="ARBA" id="ARBA00009386"/>
    </source>
</evidence>
<evidence type="ECO:0000313" key="9">
    <source>
        <dbReference type="EMBL" id="KAF2076172.1"/>
    </source>
</evidence>
<comment type="function">
    <text evidence="8">Subunit of the oligosaccharyl transferase (OST) complex that catalyzes the initial transfer of a defined glycan (Glc(3)Man(9)GlcNAc(2) in eukaryotes) from the lipid carrier dolichol-pyrophosphate to an asparagine residue within an Asn-X-Ser/Thr consensus motif in nascent polypeptide chains, the first step in protein N-glycosylation. N-glycosylation occurs cotranslationally and the complex associates with the Sec61 complex at the channel-forming translocon complex that mediates protein translocation across the endoplasmic reticulum (ER). All subunits are required for a maximal enzyme activity.</text>
</comment>
<comment type="subcellular location">
    <subcellularLocation>
        <location evidence="1 8">Endoplasmic reticulum membrane</location>
        <topology evidence="1 8">Multi-pass membrane protein</topology>
    </subcellularLocation>
</comment>
<dbReference type="PANTHER" id="PTHR10705:SF0">
    <property type="entry name" value="DOLICHYL-DIPHOSPHOOLIGOSACCHARIDE--PROTEIN GLYCOSYLTRANSFERASE SUBUNIT DAD1"/>
    <property type="match status" value="1"/>
</dbReference>
<dbReference type="UniPathway" id="UPA00378"/>
<dbReference type="AlphaFoldDB" id="A0A8J4V6T9"/>
<comment type="pathway">
    <text evidence="2 8">Protein modification; protein glycosylation.</text>
</comment>
<keyword evidence="7 8" id="KW-0472">Membrane</keyword>
<evidence type="ECO:0000256" key="7">
    <source>
        <dbReference type="ARBA" id="ARBA00023136"/>
    </source>
</evidence>
<evidence type="ECO:0000256" key="1">
    <source>
        <dbReference type="ARBA" id="ARBA00004477"/>
    </source>
</evidence>
<sequence length="122" mass="13600">MSSTTATKNRGDNLTLSSIISSFSDSYSKTPQKLKIIDLFLIYTFLTGVFVFGYCCLVGTFPFNSFLASFISCVGCFILTVCLRIQINPINNFGKTISVERAFADYLFCNLILHLVVFNFLG</sequence>
<dbReference type="OrthoDB" id="445566at2759"/>
<name>A0A8J4V6T9_9MYCE</name>
<keyword evidence="6 8" id="KW-1133">Transmembrane helix</keyword>
<comment type="caution">
    <text evidence="9">The sequence shown here is derived from an EMBL/GenBank/DDBJ whole genome shotgun (WGS) entry which is preliminary data.</text>
</comment>
<protein>
    <recommendedName>
        <fullName evidence="8">Dolichyl-diphosphooligosaccharide--protein glycosyltransferase subunit OST2</fullName>
        <shortName evidence="8">Oligosaccharyl transferase subunit OST2</shortName>
    </recommendedName>
</protein>
<dbReference type="InterPro" id="IPR003038">
    <property type="entry name" value="DAD/Ost2"/>
</dbReference>
<dbReference type="Pfam" id="PF02109">
    <property type="entry name" value="DAD"/>
    <property type="match status" value="1"/>
</dbReference>
<evidence type="ECO:0000256" key="5">
    <source>
        <dbReference type="ARBA" id="ARBA00022824"/>
    </source>
</evidence>
<feature type="transmembrane region" description="Helical" evidence="8">
    <location>
        <begin position="103"/>
        <end position="121"/>
    </location>
</feature>
<dbReference type="GO" id="GO:0008250">
    <property type="term" value="C:oligosaccharyltransferase complex"/>
    <property type="evidence" value="ECO:0007669"/>
    <property type="project" value="InterPro"/>
</dbReference>
<comment type="similarity">
    <text evidence="3 8">Belongs to the DAD/OST2 family.</text>
</comment>
<dbReference type="PANTHER" id="PTHR10705">
    <property type="entry name" value="DOLICHYL-DIPHOSPHOOLIGOSACCHARIDE--PROTEIN GLYCOSYLTRANSFERASE SUBUNIT DAD1"/>
    <property type="match status" value="1"/>
</dbReference>
<evidence type="ECO:0000256" key="2">
    <source>
        <dbReference type="ARBA" id="ARBA00004922"/>
    </source>
</evidence>
<feature type="transmembrane region" description="Helical" evidence="8">
    <location>
        <begin position="39"/>
        <end position="60"/>
    </location>
</feature>
<organism evidence="9 10">
    <name type="scientific">Polysphondylium violaceum</name>
    <dbReference type="NCBI Taxonomy" id="133409"/>
    <lineage>
        <taxon>Eukaryota</taxon>
        <taxon>Amoebozoa</taxon>
        <taxon>Evosea</taxon>
        <taxon>Eumycetozoa</taxon>
        <taxon>Dictyostelia</taxon>
        <taxon>Dictyosteliales</taxon>
        <taxon>Dictyosteliaceae</taxon>
        <taxon>Polysphondylium</taxon>
    </lineage>
</organism>
<evidence type="ECO:0000313" key="10">
    <source>
        <dbReference type="Proteomes" id="UP000695562"/>
    </source>
</evidence>
<keyword evidence="10" id="KW-1185">Reference proteome</keyword>
<evidence type="ECO:0000256" key="6">
    <source>
        <dbReference type="ARBA" id="ARBA00022989"/>
    </source>
</evidence>
<evidence type="ECO:0000256" key="4">
    <source>
        <dbReference type="ARBA" id="ARBA00022692"/>
    </source>
</evidence>
<dbReference type="Proteomes" id="UP000695562">
    <property type="component" value="Unassembled WGS sequence"/>
</dbReference>
<accession>A0A8J4V6T9</accession>
<keyword evidence="4 8" id="KW-0812">Transmembrane</keyword>
<dbReference type="EMBL" id="AJWJ01000070">
    <property type="protein sequence ID" value="KAF2076172.1"/>
    <property type="molecule type" value="Genomic_DNA"/>
</dbReference>
<proteinExistence type="inferred from homology"/>
<comment type="subunit">
    <text evidence="8">Component of the oligosaccharyltransferase (OST) complex.</text>
</comment>
<dbReference type="GO" id="GO:0006487">
    <property type="term" value="P:protein N-linked glycosylation"/>
    <property type="evidence" value="ECO:0007669"/>
    <property type="project" value="TreeGrafter"/>
</dbReference>